<dbReference type="OrthoDB" id="483279at2"/>
<dbReference type="KEGG" id="nfl:COO91_04613"/>
<dbReference type="RefSeq" id="WP_100899900.1">
    <property type="nucleotide sequence ID" value="NZ_CAWNNC010000001.1"/>
</dbReference>
<keyword evidence="2" id="KW-1185">Reference proteome</keyword>
<name>A0A2K8ST75_9NOSO</name>
<gene>
    <name evidence="1" type="ORF">COO91_04613</name>
</gene>
<accession>A0A2K8ST75</accession>
<protein>
    <submittedName>
        <fullName evidence="1">Uncharacterized protein</fullName>
    </submittedName>
</protein>
<organism evidence="1 2">
    <name type="scientific">Nostoc flagelliforme CCNUN1</name>
    <dbReference type="NCBI Taxonomy" id="2038116"/>
    <lineage>
        <taxon>Bacteria</taxon>
        <taxon>Bacillati</taxon>
        <taxon>Cyanobacteriota</taxon>
        <taxon>Cyanophyceae</taxon>
        <taxon>Nostocales</taxon>
        <taxon>Nostocaceae</taxon>
        <taxon>Nostoc</taxon>
    </lineage>
</organism>
<evidence type="ECO:0000313" key="2">
    <source>
        <dbReference type="Proteomes" id="UP000232003"/>
    </source>
</evidence>
<dbReference type="Proteomes" id="UP000232003">
    <property type="component" value="Chromosome"/>
</dbReference>
<dbReference type="EMBL" id="CP024785">
    <property type="protein sequence ID" value="AUB38641.1"/>
    <property type="molecule type" value="Genomic_DNA"/>
</dbReference>
<reference evidence="1 2" key="1">
    <citation type="submission" date="2017-11" db="EMBL/GenBank/DDBJ databases">
        <title>Complete genome of a free-living desiccation-tolerant cyanobacterium and its photosynthetic adaptation to extreme terrestrial habitat.</title>
        <authorList>
            <person name="Shang J."/>
        </authorList>
    </citation>
    <scope>NUCLEOTIDE SEQUENCE [LARGE SCALE GENOMIC DNA]</scope>
    <source>
        <strain evidence="1 2">CCNUN1</strain>
    </source>
</reference>
<proteinExistence type="predicted"/>
<evidence type="ECO:0000313" key="1">
    <source>
        <dbReference type="EMBL" id="AUB38641.1"/>
    </source>
</evidence>
<sequence length="197" mass="22406">MILKQTDAFTRGQDYLHRVRGFALEPGMVDVFDNVRDCIPICTWIGDNINTVNAQINTYLDLCHECFHPQERRHIQIFAVPIAQSFGIDGLCNILTNPITILVDVGRVAPRDWFGVVIHEYAHAHLGDFGHNQQFASILSHLCLGLGLEPPYWKAGMEATLRSWPYCKSTIDPLEFWIGQPLPYGTLRERGSQKSRE</sequence>
<dbReference type="AlphaFoldDB" id="A0A2K8ST75"/>